<evidence type="ECO:0000313" key="1">
    <source>
        <dbReference type="EMBL" id="GFA76482.1"/>
    </source>
</evidence>
<gene>
    <name evidence="1" type="ORF">Tci_648454</name>
</gene>
<feature type="non-terminal residue" evidence="1">
    <location>
        <position position="1"/>
    </location>
</feature>
<protein>
    <submittedName>
        <fullName evidence="1">Uncharacterized protein</fullName>
    </submittedName>
</protein>
<dbReference type="EMBL" id="BKCJ010483547">
    <property type="protein sequence ID" value="GFA76482.1"/>
    <property type="molecule type" value="Genomic_DNA"/>
</dbReference>
<name>A0A699K5W5_TANCI</name>
<reference evidence="1" key="1">
    <citation type="journal article" date="2019" name="Sci. Rep.">
        <title>Draft genome of Tanacetum cinerariifolium, the natural source of mosquito coil.</title>
        <authorList>
            <person name="Yamashiro T."/>
            <person name="Shiraishi A."/>
            <person name="Satake H."/>
            <person name="Nakayama K."/>
        </authorList>
    </citation>
    <scope>NUCLEOTIDE SEQUENCE</scope>
</reference>
<proteinExistence type="predicted"/>
<dbReference type="AlphaFoldDB" id="A0A699K5W5"/>
<organism evidence="1">
    <name type="scientific">Tanacetum cinerariifolium</name>
    <name type="common">Dalmatian daisy</name>
    <name type="synonym">Chrysanthemum cinerariifolium</name>
    <dbReference type="NCBI Taxonomy" id="118510"/>
    <lineage>
        <taxon>Eukaryota</taxon>
        <taxon>Viridiplantae</taxon>
        <taxon>Streptophyta</taxon>
        <taxon>Embryophyta</taxon>
        <taxon>Tracheophyta</taxon>
        <taxon>Spermatophyta</taxon>
        <taxon>Magnoliopsida</taxon>
        <taxon>eudicotyledons</taxon>
        <taxon>Gunneridae</taxon>
        <taxon>Pentapetalae</taxon>
        <taxon>asterids</taxon>
        <taxon>campanulids</taxon>
        <taxon>Asterales</taxon>
        <taxon>Asteraceae</taxon>
        <taxon>Asteroideae</taxon>
        <taxon>Anthemideae</taxon>
        <taxon>Anthemidinae</taxon>
        <taxon>Tanacetum</taxon>
    </lineage>
</organism>
<sequence length="74" mass="7976">GVGFDRRCRRVGYGGGVDRRWDGEDQVGVGELIAGGRVAGGKVRIRWGWERGEGLFAGGLFIQLNPTSITDLLS</sequence>
<accession>A0A699K5W5</accession>
<comment type="caution">
    <text evidence="1">The sequence shown here is derived from an EMBL/GenBank/DDBJ whole genome shotgun (WGS) entry which is preliminary data.</text>
</comment>